<organism evidence="1 2">
    <name type="scientific">Gossypium davidsonii</name>
    <name type="common">Davidson's cotton</name>
    <name type="synonym">Gossypium klotzschianum subsp. davidsonii</name>
    <dbReference type="NCBI Taxonomy" id="34287"/>
    <lineage>
        <taxon>Eukaryota</taxon>
        <taxon>Viridiplantae</taxon>
        <taxon>Streptophyta</taxon>
        <taxon>Embryophyta</taxon>
        <taxon>Tracheophyta</taxon>
        <taxon>Spermatophyta</taxon>
        <taxon>Magnoliopsida</taxon>
        <taxon>eudicotyledons</taxon>
        <taxon>Gunneridae</taxon>
        <taxon>Pentapetalae</taxon>
        <taxon>rosids</taxon>
        <taxon>malvids</taxon>
        <taxon>Malvales</taxon>
        <taxon>Malvaceae</taxon>
        <taxon>Malvoideae</taxon>
        <taxon>Gossypium</taxon>
    </lineage>
</organism>
<protein>
    <submittedName>
        <fullName evidence="1">Uncharacterized protein</fullName>
    </submittedName>
</protein>
<sequence length="50" mass="5921">MVRQLIRLDDKHISVDQMKMSVDRVLQCFICNIPDSPSPLIEIYLREVDF</sequence>
<accession>A0A7J8R6D8</accession>
<comment type="caution">
    <text evidence="1">The sequence shown here is derived from an EMBL/GenBank/DDBJ whole genome shotgun (WGS) entry which is preliminary data.</text>
</comment>
<dbReference type="Proteomes" id="UP000593561">
    <property type="component" value="Unassembled WGS sequence"/>
</dbReference>
<evidence type="ECO:0000313" key="2">
    <source>
        <dbReference type="Proteomes" id="UP000593561"/>
    </source>
</evidence>
<name>A0A7J8R6D8_GOSDV</name>
<gene>
    <name evidence="1" type="ORF">Godav_021243</name>
</gene>
<dbReference type="AlphaFoldDB" id="A0A7J8R6D8"/>
<evidence type="ECO:0000313" key="1">
    <source>
        <dbReference type="EMBL" id="MBA0609130.1"/>
    </source>
</evidence>
<keyword evidence="2" id="KW-1185">Reference proteome</keyword>
<reference evidence="1 2" key="1">
    <citation type="journal article" date="2019" name="Genome Biol. Evol.">
        <title>Insights into the evolution of the New World diploid cottons (Gossypium, subgenus Houzingenia) based on genome sequencing.</title>
        <authorList>
            <person name="Grover C.E."/>
            <person name="Arick M.A. 2nd"/>
            <person name="Thrash A."/>
            <person name="Conover J.L."/>
            <person name="Sanders W.S."/>
            <person name="Peterson D.G."/>
            <person name="Frelichowski J.E."/>
            <person name="Scheffler J.A."/>
            <person name="Scheffler B.E."/>
            <person name="Wendel J.F."/>
        </authorList>
    </citation>
    <scope>NUCLEOTIDE SEQUENCE [LARGE SCALE GENOMIC DNA]</scope>
    <source>
        <strain evidence="1">27</strain>
        <tissue evidence="1">Leaf</tissue>
    </source>
</reference>
<proteinExistence type="predicted"/>
<dbReference type="EMBL" id="JABFAC010000003">
    <property type="protein sequence ID" value="MBA0609130.1"/>
    <property type="molecule type" value="Genomic_DNA"/>
</dbReference>